<feature type="domain" description="Large ribosomal subunit protein bL25 beta" evidence="7">
    <location>
        <begin position="96"/>
        <end position="179"/>
    </location>
</feature>
<dbReference type="InterPro" id="IPR037121">
    <property type="entry name" value="Ribosomal_bL25_C"/>
</dbReference>
<evidence type="ECO:0000259" key="6">
    <source>
        <dbReference type="Pfam" id="PF01386"/>
    </source>
</evidence>
<dbReference type="InterPro" id="IPR020056">
    <property type="entry name" value="Rbsml_bL25/Gln-tRNA_synth_N"/>
</dbReference>
<name>A0A0G0NAB8_9BACT</name>
<evidence type="ECO:0000256" key="5">
    <source>
        <dbReference type="HAMAP-Rule" id="MF_01334"/>
    </source>
</evidence>
<comment type="caution">
    <text evidence="8">The sequence shown here is derived from an EMBL/GenBank/DDBJ whole genome shotgun (WGS) entry which is preliminary data.</text>
</comment>
<dbReference type="Gene3D" id="2.40.240.10">
    <property type="entry name" value="Ribosomal Protein L25, Chain P"/>
    <property type="match status" value="1"/>
</dbReference>
<comment type="function">
    <text evidence="5">This is one of the proteins that binds to the 5S RNA in the ribosome where it forms part of the central protuberance.</text>
</comment>
<dbReference type="GO" id="GO:0006412">
    <property type="term" value="P:translation"/>
    <property type="evidence" value="ECO:0007669"/>
    <property type="project" value="UniProtKB-UniRule"/>
</dbReference>
<keyword evidence="1 5" id="KW-0699">rRNA-binding</keyword>
<reference evidence="8 9" key="1">
    <citation type="journal article" date="2015" name="Nature">
        <title>rRNA introns, odd ribosomes, and small enigmatic genomes across a large radiation of phyla.</title>
        <authorList>
            <person name="Brown C.T."/>
            <person name="Hug L.A."/>
            <person name="Thomas B.C."/>
            <person name="Sharon I."/>
            <person name="Castelle C.J."/>
            <person name="Singh A."/>
            <person name="Wilkins M.J."/>
            <person name="Williams K.H."/>
            <person name="Banfield J.F."/>
        </authorList>
    </citation>
    <scope>NUCLEOTIDE SEQUENCE [LARGE SCALE GENOMIC DNA]</scope>
</reference>
<feature type="domain" description="Large ribosomal subunit protein bL25 L25" evidence="6">
    <location>
        <begin position="3"/>
        <end position="88"/>
    </location>
</feature>
<dbReference type="EMBL" id="LBWR01000002">
    <property type="protein sequence ID" value="KKR12413.1"/>
    <property type="molecule type" value="Genomic_DNA"/>
</dbReference>
<gene>
    <name evidence="5" type="primary">rplY</name>
    <name evidence="5" type="synonym">ctc</name>
    <name evidence="8" type="ORF">UT41_C0002G0187</name>
</gene>
<keyword evidence="4 5" id="KW-0687">Ribonucleoprotein</keyword>
<comment type="subunit">
    <text evidence="5">Part of the 50S ribosomal subunit; part of the 5S rRNA/L5/L18/L25 subcomplex. Contacts the 5S rRNA. Binds to the 5S rRNA independently of L5 and L18.</text>
</comment>
<evidence type="ECO:0000256" key="3">
    <source>
        <dbReference type="ARBA" id="ARBA00022980"/>
    </source>
</evidence>
<dbReference type="InterPro" id="IPR011035">
    <property type="entry name" value="Ribosomal_bL25/Gln-tRNA_synth"/>
</dbReference>
<dbReference type="GO" id="GO:0008097">
    <property type="term" value="F:5S rRNA binding"/>
    <property type="evidence" value="ECO:0007669"/>
    <property type="project" value="InterPro"/>
</dbReference>
<keyword evidence="2 5" id="KW-0694">RNA-binding</keyword>
<dbReference type="GO" id="GO:0003735">
    <property type="term" value="F:structural constituent of ribosome"/>
    <property type="evidence" value="ECO:0007669"/>
    <property type="project" value="InterPro"/>
</dbReference>
<dbReference type="PANTHER" id="PTHR33284:SF1">
    <property type="entry name" value="RIBOSOMAL PROTEIN L25_GLN-TRNA SYNTHETASE, ANTI-CODON-BINDING DOMAIN-CONTAINING PROTEIN"/>
    <property type="match status" value="1"/>
</dbReference>
<dbReference type="InterPro" id="IPR020930">
    <property type="entry name" value="Ribosomal_uL5_bac-type"/>
</dbReference>
<dbReference type="Gene3D" id="2.170.120.20">
    <property type="entry name" value="Ribosomal protein L25, beta domain"/>
    <property type="match status" value="1"/>
</dbReference>
<evidence type="ECO:0000313" key="8">
    <source>
        <dbReference type="EMBL" id="KKR12413.1"/>
    </source>
</evidence>
<evidence type="ECO:0000259" key="7">
    <source>
        <dbReference type="Pfam" id="PF14693"/>
    </source>
</evidence>
<dbReference type="HAMAP" id="MF_01334">
    <property type="entry name" value="Ribosomal_bL25_CTC"/>
    <property type="match status" value="1"/>
</dbReference>
<protein>
    <recommendedName>
        <fullName evidence="5">Large ribosomal subunit protein bL25</fullName>
    </recommendedName>
    <alternativeName>
        <fullName evidence="5">General stress protein CTC</fullName>
    </alternativeName>
</protein>
<dbReference type="STRING" id="1619013.UT41_C0002G0187"/>
<organism evidence="8 9">
    <name type="scientific">Candidatus Wolfebacteria bacterium GW2011_GWC2_39_22</name>
    <dbReference type="NCBI Taxonomy" id="1619013"/>
    <lineage>
        <taxon>Bacteria</taxon>
        <taxon>Candidatus Wolfeibacteriota</taxon>
    </lineage>
</organism>
<dbReference type="NCBIfam" id="TIGR00731">
    <property type="entry name" value="bL25_bact_ctc"/>
    <property type="match status" value="1"/>
</dbReference>
<dbReference type="Pfam" id="PF01386">
    <property type="entry name" value="Ribosomal_L25p"/>
    <property type="match status" value="1"/>
</dbReference>
<dbReference type="GO" id="GO:0022625">
    <property type="term" value="C:cytosolic large ribosomal subunit"/>
    <property type="evidence" value="ECO:0007669"/>
    <property type="project" value="TreeGrafter"/>
</dbReference>
<dbReference type="InterPro" id="IPR029751">
    <property type="entry name" value="Ribosomal_L25_dom"/>
</dbReference>
<dbReference type="AlphaFoldDB" id="A0A0G0NAB8"/>
<dbReference type="InterPro" id="IPR020057">
    <property type="entry name" value="Ribosomal_bL25_b-dom"/>
</dbReference>
<evidence type="ECO:0000313" key="9">
    <source>
        <dbReference type="Proteomes" id="UP000034665"/>
    </source>
</evidence>
<sequence length="211" mass="22594">MELKAEKREILGGKVSALRKIGLVPAELYGQGSENEHLTINEKEFIKVFKEAGESTVITLVVGGKKTPALIYDVTTDSISDRILHVDFYLVDMAEEITTEVTLDFIGEAPAVKTEGGVLIKSMQEIEVCALPANLPHSIAVDLSMLANIHDSIHVKDLVVATGVKLLADMDTVIATVIEQAAEEVAEAPISVADVKIAGSEKKKEEGESAA</sequence>
<dbReference type="Proteomes" id="UP000034665">
    <property type="component" value="Unassembled WGS sequence"/>
</dbReference>
<evidence type="ECO:0000256" key="2">
    <source>
        <dbReference type="ARBA" id="ARBA00022884"/>
    </source>
</evidence>
<dbReference type="CDD" id="cd00495">
    <property type="entry name" value="Ribosomal_L25_TL5_CTC"/>
    <property type="match status" value="1"/>
</dbReference>
<dbReference type="InterPro" id="IPR001021">
    <property type="entry name" value="Ribosomal_bL25_long"/>
</dbReference>
<evidence type="ECO:0000256" key="1">
    <source>
        <dbReference type="ARBA" id="ARBA00022730"/>
    </source>
</evidence>
<comment type="similarity">
    <text evidence="5">Belongs to the bacterial ribosomal protein bL25 family. CTC subfamily.</text>
</comment>
<evidence type="ECO:0000256" key="4">
    <source>
        <dbReference type="ARBA" id="ARBA00023274"/>
    </source>
</evidence>
<dbReference type="SUPFAM" id="SSF50715">
    <property type="entry name" value="Ribosomal protein L25-like"/>
    <property type="match status" value="1"/>
</dbReference>
<accession>A0A0G0NAB8</accession>
<dbReference type="Pfam" id="PF14693">
    <property type="entry name" value="Ribosomal_TL5_C"/>
    <property type="match status" value="1"/>
</dbReference>
<proteinExistence type="inferred from homology"/>
<keyword evidence="3 5" id="KW-0689">Ribosomal protein</keyword>
<dbReference type="PANTHER" id="PTHR33284">
    <property type="entry name" value="RIBOSOMAL PROTEIN L25/GLN-TRNA SYNTHETASE, ANTI-CODON-BINDING DOMAIN-CONTAINING PROTEIN"/>
    <property type="match status" value="1"/>
</dbReference>